<evidence type="ECO:0000256" key="4">
    <source>
        <dbReference type="ARBA" id="ARBA00023163"/>
    </source>
</evidence>
<name>A0A538UCM8_UNCEI</name>
<keyword evidence="2" id="KW-0805">Transcription regulation</keyword>
<dbReference type="GO" id="GO:0006352">
    <property type="term" value="P:DNA-templated transcription initiation"/>
    <property type="evidence" value="ECO:0007669"/>
    <property type="project" value="InterPro"/>
</dbReference>
<protein>
    <submittedName>
        <fullName evidence="7">RNA polymerase sigma factor</fullName>
    </submittedName>
</protein>
<reference evidence="7 8" key="1">
    <citation type="journal article" date="2019" name="Nat. Microbiol.">
        <title>Mediterranean grassland soil C-N compound turnover is dependent on rainfall and depth, and is mediated by genomically divergent microorganisms.</title>
        <authorList>
            <person name="Diamond S."/>
            <person name="Andeer P.F."/>
            <person name="Li Z."/>
            <person name="Crits-Christoph A."/>
            <person name="Burstein D."/>
            <person name="Anantharaman K."/>
            <person name="Lane K.R."/>
            <person name="Thomas B.C."/>
            <person name="Pan C."/>
            <person name="Northen T.R."/>
            <person name="Banfield J.F."/>
        </authorList>
    </citation>
    <scope>NUCLEOTIDE SEQUENCE [LARGE SCALE GENOMIC DNA]</scope>
    <source>
        <strain evidence="7">WS_11</strain>
    </source>
</reference>
<dbReference type="EMBL" id="VBPB01000053">
    <property type="protein sequence ID" value="TMQ73668.1"/>
    <property type="molecule type" value="Genomic_DNA"/>
</dbReference>
<organism evidence="7 8">
    <name type="scientific">Eiseniibacteriota bacterium</name>
    <dbReference type="NCBI Taxonomy" id="2212470"/>
    <lineage>
        <taxon>Bacteria</taxon>
        <taxon>Candidatus Eiseniibacteriota</taxon>
    </lineage>
</organism>
<dbReference type="GO" id="GO:0016987">
    <property type="term" value="F:sigma factor activity"/>
    <property type="evidence" value="ECO:0007669"/>
    <property type="project" value="UniProtKB-KW"/>
</dbReference>
<dbReference type="Proteomes" id="UP000319771">
    <property type="component" value="Unassembled WGS sequence"/>
</dbReference>
<dbReference type="InterPro" id="IPR013325">
    <property type="entry name" value="RNA_pol_sigma_r2"/>
</dbReference>
<dbReference type="Pfam" id="PF04542">
    <property type="entry name" value="Sigma70_r2"/>
    <property type="match status" value="1"/>
</dbReference>
<dbReference type="InterPro" id="IPR013249">
    <property type="entry name" value="RNA_pol_sigma70_r4_t2"/>
</dbReference>
<feature type="domain" description="RNA polymerase sigma-70 region 2" evidence="5">
    <location>
        <begin position="23"/>
        <end position="91"/>
    </location>
</feature>
<evidence type="ECO:0000313" key="7">
    <source>
        <dbReference type="EMBL" id="TMQ73668.1"/>
    </source>
</evidence>
<dbReference type="Gene3D" id="1.10.1740.10">
    <property type="match status" value="1"/>
</dbReference>
<dbReference type="PANTHER" id="PTHR43133:SF46">
    <property type="entry name" value="RNA POLYMERASE SIGMA-70 FACTOR ECF SUBFAMILY"/>
    <property type="match status" value="1"/>
</dbReference>
<dbReference type="Pfam" id="PF08281">
    <property type="entry name" value="Sigma70_r4_2"/>
    <property type="match status" value="1"/>
</dbReference>
<dbReference type="CDD" id="cd06171">
    <property type="entry name" value="Sigma70_r4"/>
    <property type="match status" value="1"/>
</dbReference>
<dbReference type="AlphaFoldDB" id="A0A538UCM8"/>
<feature type="domain" description="RNA polymerase sigma factor 70 region 4 type 2" evidence="6">
    <location>
        <begin position="114"/>
        <end position="164"/>
    </location>
</feature>
<dbReference type="InterPro" id="IPR036388">
    <property type="entry name" value="WH-like_DNA-bd_sf"/>
</dbReference>
<dbReference type="SUPFAM" id="SSF88659">
    <property type="entry name" value="Sigma3 and sigma4 domains of RNA polymerase sigma factors"/>
    <property type="match status" value="1"/>
</dbReference>
<dbReference type="GO" id="GO:0003677">
    <property type="term" value="F:DNA binding"/>
    <property type="evidence" value="ECO:0007669"/>
    <property type="project" value="InterPro"/>
</dbReference>
<dbReference type="InterPro" id="IPR007627">
    <property type="entry name" value="RNA_pol_sigma70_r2"/>
</dbReference>
<keyword evidence="4" id="KW-0804">Transcription</keyword>
<dbReference type="InterPro" id="IPR014284">
    <property type="entry name" value="RNA_pol_sigma-70_dom"/>
</dbReference>
<dbReference type="InterPro" id="IPR039425">
    <property type="entry name" value="RNA_pol_sigma-70-like"/>
</dbReference>
<evidence type="ECO:0000259" key="5">
    <source>
        <dbReference type="Pfam" id="PF04542"/>
    </source>
</evidence>
<comment type="similarity">
    <text evidence="1">Belongs to the sigma-70 factor family. ECF subfamily.</text>
</comment>
<keyword evidence="3" id="KW-0731">Sigma factor</keyword>
<evidence type="ECO:0000256" key="1">
    <source>
        <dbReference type="ARBA" id="ARBA00010641"/>
    </source>
</evidence>
<dbReference type="Gene3D" id="1.10.10.10">
    <property type="entry name" value="Winged helix-like DNA-binding domain superfamily/Winged helix DNA-binding domain"/>
    <property type="match status" value="1"/>
</dbReference>
<evidence type="ECO:0000256" key="3">
    <source>
        <dbReference type="ARBA" id="ARBA00023082"/>
    </source>
</evidence>
<evidence type="ECO:0000259" key="6">
    <source>
        <dbReference type="Pfam" id="PF08281"/>
    </source>
</evidence>
<evidence type="ECO:0000256" key="2">
    <source>
        <dbReference type="ARBA" id="ARBA00023015"/>
    </source>
</evidence>
<proteinExistence type="inferred from homology"/>
<dbReference type="NCBIfam" id="TIGR02937">
    <property type="entry name" value="sigma70-ECF"/>
    <property type="match status" value="1"/>
</dbReference>
<gene>
    <name evidence="7" type="ORF">E6K81_03585</name>
</gene>
<dbReference type="PANTHER" id="PTHR43133">
    <property type="entry name" value="RNA POLYMERASE ECF-TYPE SIGMA FACTO"/>
    <property type="match status" value="1"/>
</dbReference>
<comment type="caution">
    <text evidence="7">The sequence shown here is derived from an EMBL/GenBank/DDBJ whole genome shotgun (WGS) entry which is preliminary data.</text>
</comment>
<dbReference type="SUPFAM" id="SSF88946">
    <property type="entry name" value="Sigma2 domain of RNA polymerase sigma factors"/>
    <property type="match status" value="1"/>
</dbReference>
<dbReference type="InterPro" id="IPR013324">
    <property type="entry name" value="RNA_pol_sigma_r3/r4-like"/>
</dbReference>
<evidence type="ECO:0000313" key="8">
    <source>
        <dbReference type="Proteomes" id="UP000319771"/>
    </source>
</evidence>
<accession>A0A538UCM8</accession>
<sequence>MTPDRTLVEAVARDGNEMAFRELYRRHTPRLYPLVLRVVGGAEMDAEDVVQEAWIRATGAMRRFRGDSSFSTWLTAIALNAARDHLRRRGRWGPTEDVTEIEIPVPPAPHGQRMDLERAIALLPPGCRTVLVLHDVEGFTHEEIARQLGIAVGTSKSQLFAARRAARTLLAGSRETSHARPG</sequence>